<gene>
    <name evidence="4" type="ORF">CPAG_03706</name>
</gene>
<dbReference type="GO" id="GO:0005739">
    <property type="term" value="C:mitochondrion"/>
    <property type="evidence" value="ECO:0007669"/>
    <property type="project" value="TreeGrafter"/>
</dbReference>
<dbReference type="FunFam" id="3.40.50.1820:FF:000039">
    <property type="entry name" value="Esterase ybfF"/>
    <property type="match status" value="1"/>
</dbReference>
<protein>
    <submittedName>
        <fullName evidence="4">Abhydrolase domain-containing protein 11</fullName>
    </submittedName>
</protein>
<dbReference type="InterPro" id="IPR029058">
    <property type="entry name" value="AB_hydrolase_fold"/>
</dbReference>
<dbReference type="GO" id="GO:0052689">
    <property type="term" value="F:carboxylic ester hydrolase activity"/>
    <property type="evidence" value="ECO:0007669"/>
    <property type="project" value="TreeGrafter"/>
</dbReference>
<accession>A0A0J6I7E0</accession>
<dbReference type="PANTHER" id="PTHR46118:SF4">
    <property type="entry name" value="PROTEIN ABHD11"/>
    <property type="match status" value="1"/>
</dbReference>
<dbReference type="InterPro" id="IPR000073">
    <property type="entry name" value="AB_hydrolase_1"/>
</dbReference>
<sequence length="311" mass="35113">MQPASFFMMRPLILRPCRSVSLRLCRAFSSSRGNSQLQLAYNLHRARDSQNATSAPKKNPIVFMHGLFGSKQNNRSVSKALADKLNTDIYAIDLRNHGDSPHHPEHNYSVMANDVEEFIHENDLEKPVLIGHSMGAKTAMTIALRHPSLVGGVISVDNAPVRAPLSKDFGKYIRAMKEIEAAKVTKQKDADAILQLYEDSIAIRSFLLTNLIRCKETNTLKFRIPIHILGDKLDNMADFPFTPEENPAKFEGPALFIRGTKSHYVKDPSLNVIKLLFPAFRLQDIDAGHWVISEKPHEFQESVVEFFQRLP</sequence>
<feature type="domain" description="AB hydrolase-1" evidence="3">
    <location>
        <begin position="59"/>
        <end position="296"/>
    </location>
</feature>
<keyword evidence="2 4" id="KW-0378">Hydrolase</keyword>
<dbReference type="AlphaFoldDB" id="A0A0J6I7E0"/>
<dbReference type="Proteomes" id="UP000054567">
    <property type="component" value="Unassembled WGS sequence"/>
</dbReference>
<reference evidence="4 5" key="1">
    <citation type="submission" date="2007-06" db="EMBL/GenBank/DDBJ databases">
        <title>The Genome Sequence of Coccidioides posadasii RMSCC_3488.</title>
        <authorList>
            <consortium name="Coccidioides Genome Resources Consortium"/>
            <consortium name="The Broad Institute Genome Sequencing Platform"/>
            <person name="Henn M.R."/>
            <person name="Sykes S."/>
            <person name="Young S."/>
            <person name="Jaffe D."/>
            <person name="Berlin A."/>
            <person name="Alvarez P."/>
            <person name="Butler J."/>
            <person name="Gnerre S."/>
            <person name="Grabherr M."/>
            <person name="Mauceli E."/>
            <person name="Brockman W."/>
            <person name="Kodira C."/>
            <person name="Alvarado L."/>
            <person name="Zeng Q."/>
            <person name="Crawford M."/>
            <person name="Antoine C."/>
            <person name="Devon K."/>
            <person name="Galgiani J."/>
            <person name="Orsborn K."/>
            <person name="Lewis M.L."/>
            <person name="Nusbaum C."/>
            <person name="Galagan J."/>
            <person name="Birren B."/>
        </authorList>
    </citation>
    <scope>NUCLEOTIDE SEQUENCE [LARGE SCALE GENOMIC DNA]</scope>
    <source>
        <strain evidence="4 5">RMSCC 3488</strain>
    </source>
</reference>
<dbReference type="SUPFAM" id="SSF53474">
    <property type="entry name" value="alpha/beta-Hydrolases"/>
    <property type="match status" value="1"/>
</dbReference>
<evidence type="ECO:0000256" key="1">
    <source>
        <dbReference type="ARBA" id="ARBA00008645"/>
    </source>
</evidence>
<reference evidence="5" key="3">
    <citation type="journal article" date="2010" name="Genome Res.">
        <title>Population genomic sequencing of Coccidioides fungi reveals recent hybridization and transposon control.</title>
        <authorList>
            <person name="Neafsey D.E."/>
            <person name="Barker B.M."/>
            <person name="Sharpton T.J."/>
            <person name="Stajich J.E."/>
            <person name="Park D.J."/>
            <person name="Whiston E."/>
            <person name="Hung C.-Y."/>
            <person name="McMahan C."/>
            <person name="White J."/>
            <person name="Sykes S."/>
            <person name="Heiman D."/>
            <person name="Young S."/>
            <person name="Zeng Q."/>
            <person name="Abouelleil A."/>
            <person name="Aftuck L."/>
            <person name="Bessette D."/>
            <person name="Brown A."/>
            <person name="FitzGerald M."/>
            <person name="Lui A."/>
            <person name="Macdonald J.P."/>
            <person name="Priest M."/>
            <person name="Orbach M.J."/>
            <person name="Galgiani J.N."/>
            <person name="Kirkland T.N."/>
            <person name="Cole G.T."/>
            <person name="Birren B.W."/>
            <person name="Henn M.R."/>
            <person name="Taylor J.W."/>
            <person name="Rounsley S.D."/>
        </authorList>
    </citation>
    <scope>NUCLEOTIDE SEQUENCE [LARGE SCALE GENOMIC DNA]</scope>
    <source>
        <strain evidence="5">RMSCC 3488</strain>
    </source>
</reference>
<organism evidence="4 5">
    <name type="scientific">Coccidioides posadasii RMSCC 3488</name>
    <dbReference type="NCBI Taxonomy" id="454284"/>
    <lineage>
        <taxon>Eukaryota</taxon>
        <taxon>Fungi</taxon>
        <taxon>Dikarya</taxon>
        <taxon>Ascomycota</taxon>
        <taxon>Pezizomycotina</taxon>
        <taxon>Eurotiomycetes</taxon>
        <taxon>Eurotiomycetidae</taxon>
        <taxon>Onygenales</taxon>
        <taxon>Onygenaceae</taxon>
        <taxon>Coccidioides</taxon>
    </lineage>
</organism>
<name>A0A0J6I7E0_COCPO</name>
<evidence type="ECO:0000259" key="3">
    <source>
        <dbReference type="Pfam" id="PF00561"/>
    </source>
</evidence>
<dbReference type="Pfam" id="PF00561">
    <property type="entry name" value="Abhydrolase_1"/>
    <property type="match status" value="1"/>
</dbReference>
<dbReference type="OrthoDB" id="8119704at2759"/>
<dbReference type="ESTHER" id="cocit-a0a0j8rde7">
    <property type="family name" value="ABHD11-Acetyl_transferase"/>
</dbReference>
<comment type="similarity">
    <text evidence="1">Belongs to the AB hydrolase superfamily.</text>
</comment>
<dbReference type="Gene3D" id="3.40.50.1820">
    <property type="entry name" value="alpha/beta hydrolase"/>
    <property type="match status" value="1"/>
</dbReference>
<reference evidence="5" key="2">
    <citation type="journal article" date="2009" name="Genome Res.">
        <title>Comparative genomic analyses of the human fungal pathogens Coccidioides and their relatives.</title>
        <authorList>
            <person name="Sharpton T.J."/>
            <person name="Stajich J.E."/>
            <person name="Rounsley S.D."/>
            <person name="Gardner M.J."/>
            <person name="Wortman J.R."/>
            <person name="Jordar V.S."/>
            <person name="Maiti R."/>
            <person name="Kodira C.D."/>
            <person name="Neafsey D.E."/>
            <person name="Zeng Q."/>
            <person name="Hung C.-Y."/>
            <person name="McMahan C."/>
            <person name="Muszewska A."/>
            <person name="Grynberg M."/>
            <person name="Mandel M.A."/>
            <person name="Kellner E.M."/>
            <person name="Barker B.M."/>
            <person name="Galgiani J.N."/>
            <person name="Orbach M.J."/>
            <person name="Kirkland T.N."/>
            <person name="Cole G.T."/>
            <person name="Henn M.R."/>
            <person name="Birren B.W."/>
            <person name="Taylor J.W."/>
        </authorList>
    </citation>
    <scope>NUCLEOTIDE SEQUENCE [LARGE SCALE GENOMIC DNA]</scope>
    <source>
        <strain evidence="5">RMSCC 3488</strain>
    </source>
</reference>
<evidence type="ECO:0000313" key="4">
    <source>
        <dbReference type="EMBL" id="KMM67372.1"/>
    </source>
</evidence>
<evidence type="ECO:0000313" key="5">
    <source>
        <dbReference type="Proteomes" id="UP000054567"/>
    </source>
</evidence>
<dbReference type="EMBL" id="DS268110">
    <property type="protein sequence ID" value="KMM67372.1"/>
    <property type="molecule type" value="Genomic_DNA"/>
</dbReference>
<evidence type="ECO:0000256" key="2">
    <source>
        <dbReference type="ARBA" id="ARBA00022801"/>
    </source>
</evidence>
<dbReference type="PANTHER" id="PTHR46118">
    <property type="entry name" value="PROTEIN ABHD11"/>
    <property type="match status" value="1"/>
</dbReference>
<proteinExistence type="inferred from homology"/>
<dbReference type="VEuPathDB" id="FungiDB:CPAG_03706"/>